<dbReference type="RefSeq" id="WP_147208539.1">
    <property type="nucleotide sequence ID" value="NZ_VLJS01000061.1"/>
</dbReference>
<proteinExistence type="predicted"/>
<dbReference type="AlphaFoldDB" id="A0A562DK59"/>
<dbReference type="EMBL" id="VLJS01000061">
    <property type="protein sequence ID" value="TWH09937.1"/>
    <property type="molecule type" value="Genomic_DNA"/>
</dbReference>
<dbReference type="SUPFAM" id="SSF53448">
    <property type="entry name" value="Nucleotide-diphospho-sugar transferases"/>
    <property type="match status" value="1"/>
</dbReference>
<organism evidence="2 3">
    <name type="scientific">Pseudoxanthomonas taiwanensis J19</name>
    <dbReference type="NCBI Taxonomy" id="935569"/>
    <lineage>
        <taxon>Bacteria</taxon>
        <taxon>Pseudomonadati</taxon>
        <taxon>Pseudomonadota</taxon>
        <taxon>Gammaproteobacteria</taxon>
        <taxon>Lysobacterales</taxon>
        <taxon>Lysobacteraceae</taxon>
        <taxon>Pseudoxanthomonas</taxon>
    </lineage>
</organism>
<evidence type="ECO:0000259" key="1">
    <source>
        <dbReference type="Pfam" id="PF00535"/>
    </source>
</evidence>
<name>A0A562DK59_9GAMM</name>
<gene>
    <name evidence="2" type="ORF">L613_003200000020</name>
</gene>
<reference evidence="2 3" key="1">
    <citation type="submission" date="2019-07" db="EMBL/GenBank/DDBJ databases">
        <title>Genome sequencing of lignin-degrading bacterial isolates.</title>
        <authorList>
            <person name="Gladden J."/>
        </authorList>
    </citation>
    <scope>NUCLEOTIDE SEQUENCE [LARGE SCALE GENOMIC DNA]</scope>
    <source>
        <strain evidence="2 3">J19</strain>
    </source>
</reference>
<protein>
    <submittedName>
        <fullName evidence="2">Glycosyltransferase involved in cell wall biosynthesis</fullName>
    </submittedName>
</protein>
<dbReference type="Gene3D" id="3.90.550.10">
    <property type="entry name" value="Spore Coat Polysaccharide Biosynthesis Protein SpsA, Chain A"/>
    <property type="match status" value="1"/>
</dbReference>
<dbReference type="PANTHER" id="PTHR43685">
    <property type="entry name" value="GLYCOSYLTRANSFERASE"/>
    <property type="match status" value="1"/>
</dbReference>
<dbReference type="Proteomes" id="UP000321583">
    <property type="component" value="Unassembled WGS sequence"/>
</dbReference>
<dbReference type="PANTHER" id="PTHR43685:SF11">
    <property type="entry name" value="GLYCOSYLTRANSFERASE TAGX-RELATED"/>
    <property type="match status" value="1"/>
</dbReference>
<dbReference type="Pfam" id="PF00535">
    <property type="entry name" value="Glycos_transf_2"/>
    <property type="match status" value="1"/>
</dbReference>
<accession>A0A562DK59</accession>
<keyword evidence="2" id="KW-0808">Transferase</keyword>
<feature type="domain" description="Glycosyltransferase 2-like" evidence="1">
    <location>
        <begin position="4"/>
        <end position="114"/>
    </location>
</feature>
<evidence type="ECO:0000313" key="2">
    <source>
        <dbReference type="EMBL" id="TWH09937.1"/>
    </source>
</evidence>
<keyword evidence="3" id="KW-1185">Reference proteome</keyword>
<sequence length="325" mass="36456">MRVSVVLCTYNGERFLGPQLESLLAQLRLPDEIVVQDDASSDGTWERLQAFAARARVRGVAVELQRNPANLGYVRNFERALQRARGDLVFLCDQDDVWHPEKIARMASRFLAEPELGLLHTDARLVDADGAWLGVDLLQALEVSPAELEMEHSGRAFDLLMRRNLVTGATTALRGALLGRLLPVPEGWVHDEWLAIAAATQARVDCMPWASIDYRQHGSNQIGARPRRLVERLAYGWVARRVSLERLCVLYRSFLQRIDEGGLAVEPEVREAVAQRLRHALARARLPRSPLRRLASVREELGSGRYARFSFGLRSAAGDLLGLRV</sequence>
<dbReference type="InterPro" id="IPR001173">
    <property type="entry name" value="Glyco_trans_2-like"/>
</dbReference>
<dbReference type="GO" id="GO:0016740">
    <property type="term" value="F:transferase activity"/>
    <property type="evidence" value="ECO:0007669"/>
    <property type="project" value="UniProtKB-KW"/>
</dbReference>
<dbReference type="CDD" id="cd04196">
    <property type="entry name" value="GT_2_like_d"/>
    <property type="match status" value="1"/>
</dbReference>
<dbReference type="OrthoDB" id="9802649at2"/>
<dbReference type="InterPro" id="IPR050834">
    <property type="entry name" value="Glycosyltransf_2"/>
</dbReference>
<dbReference type="InterPro" id="IPR029044">
    <property type="entry name" value="Nucleotide-diphossugar_trans"/>
</dbReference>
<evidence type="ECO:0000313" key="3">
    <source>
        <dbReference type="Proteomes" id="UP000321583"/>
    </source>
</evidence>
<comment type="caution">
    <text evidence="2">The sequence shown here is derived from an EMBL/GenBank/DDBJ whole genome shotgun (WGS) entry which is preliminary data.</text>
</comment>